<evidence type="ECO:0000259" key="4">
    <source>
        <dbReference type="Pfam" id="PF00561"/>
    </source>
</evidence>
<evidence type="ECO:0000256" key="2">
    <source>
        <dbReference type="PIRSR" id="PIRSR005211-1"/>
    </source>
</evidence>
<dbReference type="AlphaFoldDB" id="A0A0D8XLS4"/>
<dbReference type="GO" id="GO:0008126">
    <property type="term" value="F:acetylesterase activity"/>
    <property type="evidence" value="ECO:0007669"/>
    <property type="project" value="TreeGrafter"/>
</dbReference>
<dbReference type="STRING" id="29172.A0A0D8XLS4"/>
<comment type="similarity">
    <text evidence="1">Belongs to the AB hydrolase superfamily. AB hydrolase 4 family.</text>
</comment>
<dbReference type="InterPro" id="IPR012020">
    <property type="entry name" value="ABHD4"/>
</dbReference>
<feature type="active site" description="Charge relay system" evidence="2">
    <location>
        <position position="189"/>
    </location>
</feature>
<dbReference type="Proteomes" id="UP000053766">
    <property type="component" value="Unassembled WGS sequence"/>
</dbReference>
<evidence type="ECO:0000256" key="1">
    <source>
        <dbReference type="ARBA" id="ARBA00010884"/>
    </source>
</evidence>
<keyword evidence="5" id="KW-0378">Hydrolase</keyword>
<dbReference type="GO" id="GO:0051793">
    <property type="term" value="P:medium-chain fatty acid catabolic process"/>
    <property type="evidence" value="ECO:0007669"/>
    <property type="project" value="TreeGrafter"/>
</dbReference>
<dbReference type="InterPro" id="IPR050960">
    <property type="entry name" value="AB_hydrolase_4_sf"/>
</dbReference>
<accession>A0A0D8XLS4</accession>
<dbReference type="PANTHER" id="PTHR10794">
    <property type="entry name" value="ABHYDROLASE DOMAIN-CONTAINING PROTEIN"/>
    <property type="match status" value="1"/>
</dbReference>
<dbReference type="OrthoDB" id="247542at2759"/>
<feature type="active site" description="Charge relay system" evidence="2">
    <location>
        <position position="318"/>
    </location>
</feature>
<keyword evidence="3" id="KW-0812">Transmembrane</keyword>
<evidence type="ECO:0000313" key="5">
    <source>
        <dbReference type="EMBL" id="KJH45495.1"/>
    </source>
</evidence>
<keyword evidence="6" id="KW-1185">Reference proteome</keyword>
<dbReference type="GO" id="GO:0047372">
    <property type="term" value="F:monoacylglycerol lipase activity"/>
    <property type="evidence" value="ECO:0007669"/>
    <property type="project" value="TreeGrafter"/>
</dbReference>
<organism evidence="5 6">
    <name type="scientific">Dictyocaulus viviparus</name>
    <name type="common">Bovine lungworm</name>
    <dbReference type="NCBI Taxonomy" id="29172"/>
    <lineage>
        <taxon>Eukaryota</taxon>
        <taxon>Metazoa</taxon>
        <taxon>Ecdysozoa</taxon>
        <taxon>Nematoda</taxon>
        <taxon>Chromadorea</taxon>
        <taxon>Rhabditida</taxon>
        <taxon>Rhabditina</taxon>
        <taxon>Rhabditomorpha</taxon>
        <taxon>Strongyloidea</taxon>
        <taxon>Metastrongylidae</taxon>
        <taxon>Dictyocaulus</taxon>
    </lineage>
</organism>
<evidence type="ECO:0000256" key="3">
    <source>
        <dbReference type="SAM" id="Phobius"/>
    </source>
</evidence>
<reference evidence="5 6" key="1">
    <citation type="submission" date="2013-11" db="EMBL/GenBank/DDBJ databases">
        <title>Draft genome of the bovine lungworm Dictyocaulus viviparus.</title>
        <authorList>
            <person name="Mitreva M."/>
        </authorList>
    </citation>
    <scope>NUCLEOTIDE SEQUENCE [LARGE SCALE GENOMIC DNA]</scope>
    <source>
        <strain evidence="5 6">HannoverDv2000</strain>
    </source>
</reference>
<dbReference type="Pfam" id="PF00561">
    <property type="entry name" value="Abhydrolase_1"/>
    <property type="match status" value="1"/>
</dbReference>
<keyword evidence="3" id="KW-1133">Transmembrane helix</keyword>
<dbReference type="InterPro" id="IPR000073">
    <property type="entry name" value="AB_hydrolase_1"/>
</dbReference>
<reference evidence="6" key="2">
    <citation type="journal article" date="2016" name="Sci. Rep.">
        <title>Dictyocaulus viviparus genome, variome and transcriptome elucidate lungworm biology and support future intervention.</title>
        <authorList>
            <person name="McNulty S.N."/>
            <person name="Strube C."/>
            <person name="Rosa B.A."/>
            <person name="Martin J.C."/>
            <person name="Tyagi R."/>
            <person name="Choi Y.J."/>
            <person name="Wang Q."/>
            <person name="Hallsworth Pepin K."/>
            <person name="Zhang X."/>
            <person name="Ozersky P."/>
            <person name="Wilson R.K."/>
            <person name="Sternberg P.W."/>
            <person name="Gasser R.B."/>
            <person name="Mitreva M."/>
        </authorList>
    </citation>
    <scope>NUCLEOTIDE SEQUENCE [LARGE SCALE GENOMIC DNA]</scope>
    <source>
        <strain evidence="6">HannoverDv2000</strain>
    </source>
</reference>
<dbReference type="PIRSF" id="PIRSF005211">
    <property type="entry name" value="Ab_hydro_YheT"/>
    <property type="match status" value="1"/>
</dbReference>
<dbReference type="SUPFAM" id="SSF53474">
    <property type="entry name" value="alpha/beta-Hydrolases"/>
    <property type="match status" value="1"/>
</dbReference>
<keyword evidence="3" id="KW-0472">Membrane</keyword>
<dbReference type="Gene3D" id="3.40.50.1820">
    <property type="entry name" value="alpha/beta hydrolase"/>
    <property type="match status" value="1"/>
</dbReference>
<gene>
    <name evidence="5" type="ORF">DICVIV_08443</name>
</gene>
<evidence type="ECO:0000313" key="6">
    <source>
        <dbReference type="Proteomes" id="UP000053766"/>
    </source>
</evidence>
<dbReference type="PANTHER" id="PTHR10794:SF63">
    <property type="entry name" value="ALPHA_BETA HYDROLASE 1, ISOFORM A"/>
    <property type="match status" value="1"/>
</dbReference>
<dbReference type="GO" id="GO:0051792">
    <property type="term" value="P:medium-chain fatty acid biosynthetic process"/>
    <property type="evidence" value="ECO:0007669"/>
    <property type="project" value="TreeGrafter"/>
</dbReference>
<protein>
    <submittedName>
        <fullName evidence="5">Hydrolase, alpha/beta domain protein</fullName>
    </submittedName>
</protein>
<sequence>MYMLVLSGVIIVVTFLFWIYFKRTAEKPKVYGNSNGQLFRRVEKSITSLKKVYSPPWWCLFGDIQTIVSGTIRSCPSLPFVREVIEFSDGGALGIDWLHPDDCGDDAPIIFFLPGIIGSTRDCSYILHPAREACARKWRVVVYNSRGLGGVNLRNKIISNSVRHHDLAEVIGKISYKYPKAKIIGCGFSMGGMVLWNYLANCTAESAILSGALIVSAPFDPHLSAVSLEKFFPKHMYNRHITKKLVSFAEKYREHFENHGVMDFDHILKSVTIREFDTRFTVPLFGYDSVDHYYEHAALNKKVRKIPIPTLCLNADDDCFSPIEAIPTSEINESEFVVSVITHGGGHTAFLQNSSPNCSSLVDQILVEWASMLIDDIQE</sequence>
<dbReference type="EMBL" id="KN716404">
    <property type="protein sequence ID" value="KJH45495.1"/>
    <property type="molecule type" value="Genomic_DNA"/>
</dbReference>
<name>A0A0D8XLS4_DICVI</name>
<dbReference type="InterPro" id="IPR029058">
    <property type="entry name" value="AB_hydrolase_fold"/>
</dbReference>
<feature type="active site" description="Charge relay system" evidence="2">
    <location>
        <position position="347"/>
    </location>
</feature>
<feature type="transmembrane region" description="Helical" evidence="3">
    <location>
        <begin position="6"/>
        <end position="21"/>
    </location>
</feature>
<feature type="domain" description="AB hydrolase-1" evidence="4">
    <location>
        <begin position="108"/>
        <end position="353"/>
    </location>
</feature>
<proteinExistence type="inferred from homology"/>